<dbReference type="NCBIfam" id="NF008687">
    <property type="entry name" value="PRK11706.1"/>
    <property type="match status" value="1"/>
</dbReference>
<name>A0ABR0F0U8_ZASCE</name>
<dbReference type="Proteomes" id="UP001305779">
    <property type="component" value="Unassembled WGS sequence"/>
</dbReference>
<dbReference type="PANTHER" id="PTHR30244">
    <property type="entry name" value="TRANSAMINASE"/>
    <property type="match status" value="1"/>
</dbReference>
<dbReference type="InterPro" id="IPR016181">
    <property type="entry name" value="Acyl_CoA_acyltransferase"/>
</dbReference>
<dbReference type="Pfam" id="PF00583">
    <property type="entry name" value="Acetyltransf_1"/>
    <property type="match status" value="1"/>
</dbReference>
<evidence type="ECO:0000313" key="3">
    <source>
        <dbReference type="Proteomes" id="UP001305779"/>
    </source>
</evidence>
<dbReference type="InterPro" id="IPR000653">
    <property type="entry name" value="DegT/StrS_aminotransferase"/>
</dbReference>
<protein>
    <recommendedName>
        <fullName evidence="1">N-acetyltransferase domain-containing protein</fullName>
    </recommendedName>
</protein>
<reference evidence="2 3" key="1">
    <citation type="journal article" date="2023" name="G3 (Bethesda)">
        <title>A chromosome-level genome assembly of Zasmidium syzygii isolated from banana leaves.</title>
        <authorList>
            <person name="van Westerhoven A.C."/>
            <person name="Mehrabi R."/>
            <person name="Talebi R."/>
            <person name="Steentjes M.B.F."/>
            <person name="Corcolon B."/>
            <person name="Chong P.A."/>
            <person name="Kema G.H.J."/>
            <person name="Seidl M.F."/>
        </authorList>
    </citation>
    <scope>NUCLEOTIDE SEQUENCE [LARGE SCALE GENOMIC DNA]</scope>
    <source>
        <strain evidence="2 3">P124</strain>
    </source>
</reference>
<dbReference type="InterPro" id="IPR015422">
    <property type="entry name" value="PyrdxlP-dep_Trfase_small"/>
</dbReference>
<feature type="domain" description="N-acetyltransferase" evidence="1">
    <location>
        <begin position="58"/>
        <end position="210"/>
    </location>
</feature>
<dbReference type="CDD" id="cd00616">
    <property type="entry name" value="AHBA_syn"/>
    <property type="match status" value="1"/>
</dbReference>
<dbReference type="PANTHER" id="PTHR30244:SF34">
    <property type="entry name" value="DTDP-4-AMINO-4,6-DIDEOXYGALACTOSE TRANSAMINASE"/>
    <property type="match status" value="1"/>
</dbReference>
<accession>A0ABR0F0U8</accession>
<dbReference type="CDD" id="cd04301">
    <property type="entry name" value="NAT_SF"/>
    <property type="match status" value="1"/>
</dbReference>
<gene>
    <name evidence="2" type="ORF">PRZ48_000812</name>
</gene>
<dbReference type="SUPFAM" id="SSF55729">
    <property type="entry name" value="Acyl-CoA N-acyltransferases (Nat)"/>
    <property type="match status" value="1"/>
</dbReference>
<dbReference type="Gene3D" id="3.40.640.10">
    <property type="entry name" value="Type I PLP-dependent aspartate aminotransferase-like (Major domain)"/>
    <property type="match status" value="1"/>
</dbReference>
<evidence type="ECO:0000313" key="2">
    <source>
        <dbReference type="EMBL" id="KAK4507078.1"/>
    </source>
</evidence>
<evidence type="ECO:0000259" key="1">
    <source>
        <dbReference type="PROSITE" id="PS51186"/>
    </source>
</evidence>
<dbReference type="InterPro" id="IPR015421">
    <property type="entry name" value="PyrdxlP-dep_Trfase_major"/>
</dbReference>
<sequence>MLQTGNHKGRTSTCFAPKFPSDDLKSINILNQHGFQYIEGEVDLQVDLGTLAAISNTAHLRQANRDDIPALRTIAAESMRGLTRFRAPWFTSDQADSMYETWVENAVKHLYDHVCLVKTDDKDEVIAFITIRWLDDVEARIGLFAVAKGSRKAGVGSELFEYAKRFCVGARRQRMFVATQTSNVKALRLYQRKGGVVMSTASWYYKKPDQAAASSLRAQNDGSTVEQAGASVLSRPYNGEDSLAHVKEVLEHGSLAGNGKFTRKCEELLAKTYGHENILLTTSGTLALHIAALAIDLSPGDEVIMPTFTYVSTVNAFTMRGATPVFVDVDYTSMNIDSSLVEEAITSKTKAIVVVHYAGVPCDLERLAGIAKSHGLLIIEDAAQGLGSTYGDRALGSIGDIGCLSFHGTKMVTSGGQGGAVIVNNTALLKAVQQAYWNGTNRAEFAEGLVPEYTWTGEGYNSQMSEVLAALLWSQLLVLPDLLAHNRRGYARCYEGLSVLAEKGMIALPTPPSQEHNAHIFHIKVADATQRGPLKKYLRECDIASEPHYAPLHSTPPGESLGRYISRDDLASKAAGQLLRLPLHIGMTEQEVDKVVLAVEEFFDEKTQRP</sequence>
<dbReference type="PROSITE" id="PS51186">
    <property type="entry name" value="GNAT"/>
    <property type="match status" value="1"/>
</dbReference>
<dbReference type="Gene3D" id="3.90.1150.10">
    <property type="entry name" value="Aspartate Aminotransferase, domain 1"/>
    <property type="match status" value="1"/>
</dbReference>
<dbReference type="Pfam" id="PF01041">
    <property type="entry name" value="DegT_DnrJ_EryC1"/>
    <property type="match status" value="1"/>
</dbReference>
<comment type="caution">
    <text evidence="2">The sequence shown here is derived from an EMBL/GenBank/DDBJ whole genome shotgun (WGS) entry which is preliminary data.</text>
</comment>
<dbReference type="EMBL" id="JAXOVC010000001">
    <property type="protein sequence ID" value="KAK4507078.1"/>
    <property type="molecule type" value="Genomic_DNA"/>
</dbReference>
<organism evidence="2 3">
    <name type="scientific">Zasmidium cellare</name>
    <name type="common">Wine cellar mold</name>
    <name type="synonym">Racodium cellare</name>
    <dbReference type="NCBI Taxonomy" id="395010"/>
    <lineage>
        <taxon>Eukaryota</taxon>
        <taxon>Fungi</taxon>
        <taxon>Dikarya</taxon>
        <taxon>Ascomycota</taxon>
        <taxon>Pezizomycotina</taxon>
        <taxon>Dothideomycetes</taxon>
        <taxon>Dothideomycetidae</taxon>
        <taxon>Mycosphaerellales</taxon>
        <taxon>Mycosphaerellaceae</taxon>
        <taxon>Zasmidium</taxon>
    </lineage>
</organism>
<keyword evidence="3" id="KW-1185">Reference proteome</keyword>
<dbReference type="SUPFAM" id="SSF53383">
    <property type="entry name" value="PLP-dependent transferases"/>
    <property type="match status" value="1"/>
</dbReference>
<dbReference type="Gene3D" id="3.40.630.30">
    <property type="match status" value="1"/>
</dbReference>
<dbReference type="InterPro" id="IPR000182">
    <property type="entry name" value="GNAT_dom"/>
</dbReference>
<proteinExistence type="predicted"/>
<dbReference type="InterPro" id="IPR015424">
    <property type="entry name" value="PyrdxlP-dep_Trfase"/>
</dbReference>